<dbReference type="STRING" id="744872.Spica_0777"/>
<evidence type="ECO:0000313" key="1">
    <source>
        <dbReference type="EMBL" id="AEJ18931.1"/>
    </source>
</evidence>
<dbReference type="EMBL" id="CP002868">
    <property type="protein sequence ID" value="AEJ18931.1"/>
    <property type="molecule type" value="Genomic_DNA"/>
</dbReference>
<dbReference type="Proteomes" id="UP000000503">
    <property type="component" value="Chromosome"/>
</dbReference>
<name>F8EYY5_GRAC1</name>
<dbReference type="AlphaFoldDB" id="F8EYY5"/>
<keyword evidence="2" id="KW-1185">Reference proteome</keyword>
<sequence length="136" mass="14914">MKTIRNVLILVDEADTIKEVGRQLASYMAPVHVAIVDAADFAATDLLPADAYFLGCQEPHPARFCEVERVLKGINLAGRPCGLFTLSSKSAIEYLRSISQDAELAVFSEPLFFESLKPVDRAPKVKAWVHAVLGRS</sequence>
<reference evidence="2" key="1">
    <citation type="journal article" date="2013" name="Stand. Genomic Sci.">
        <title>Genome sequence of the thermophilic fresh-water bacterium Spirochaeta caldaria type strain (H1(T)), reclassification of Spirochaeta caldaria, Spirochaeta stenostrepta, and Spirochaeta zuelzerae in the genus Treponema as Treponema caldaria comb. nov., Treponema stenostrepta comb. nov., and Treponema zuelzerae comb. nov., and emendation of the genus Treponema.</title>
        <authorList>
            <person name="Abt B."/>
            <person name="Goker M."/>
            <person name="Scheuner C."/>
            <person name="Han C."/>
            <person name="Lu M."/>
            <person name="Misra M."/>
            <person name="Lapidus A."/>
            <person name="Nolan M."/>
            <person name="Lucas S."/>
            <person name="Hammon N."/>
            <person name="Deshpande S."/>
            <person name="Cheng J.F."/>
            <person name="Tapia R."/>
            <person name="Goodwin L.A."/>
            <person name="Pitluck S."/>
            <person name="Liolios K."/>
            <person name="Pagani I."/>
            <person name="Ivanova N."/>
            <person name="Mavromatis K."/>
            <person name="Mikhailova N."/>
            <person name="Huntemann M."/>
            <person name="Pati A."/>
            <person name="Chen A."/>
            <person name="Palaniappan K."/>
            <person name="Land M."/>
            <person name="Hauser L."/>
            <person name="Jeffries C.D."/>
            <person name="Rohde M."/>
            <person name="Spring S."/>
            <person name="Gronow S."/>
            <person name="Detter J.C."/>
            <person name="Bristow J."/>
            <person name="Eisen J.A."/>
            <person name="Markowitz V."/>
            <person name="Hugenholtz P."/>
            <person name="Kyrpides N.C."/>
            <person name="Woyke T."/>
            <person name="Klenk H.P."/>
        </authorList>
    </citation>
    <scope>NUCLEOTIDE SEQUENCE</scope>
    <source>
        <strain evidence="2">ATCC 51460 / DSM 7334 / H1</strain>
    </source>
</reference>
<gene>
    <name evidence="1" type="ordered locus">Spica_0777</name>
</gene>
<dbReference type="eggNOG" id="ENOG5031DTJ">
    <property type="taxonomic scope" value="Bacteria"/>
</dbReference>
<organism evidence="1 2">
    <name type="scientific">Gracilinema caldarium (strain ATCC 51460 / DSM 7334 / H1)</name>
    <name type="common">Treponema caldarium</name>
    <dbReference type="NCBI Taxonomy" id="744872"/>
    <lineage>
        <taxon>Bacteria</taxon>
        <taxon>Pseudomonadati</taxon>
        <taxon>Spirochaetota</taxon>
        <taxon>Spirochaetia</taxon>
        <taxon>Spirochaetales</taxon>
        <taxon>Breznakiellaceae</taxon>
        <taxon>Gracilinema</taxon>
    </lineage>
</organism>
<dbReference type="HOGENOM" id="CLU_1895258_0_0_12"/>
<evidence type="ECO:0000313" key="2">
    <source>
        <dbReference type="Proteomes" id="UP000000503"/>
    </source>
</evidence>
<dbReference type="OrthoDB" id="9876779at2"/>
<protein>
    <recommendedName>
        <fullName evidence="3">Response regulatory domain-containing protein</fullName>
    </recommendedName>
</protein>
<proteinExistence type="predicted"/>
<dbReference type="SUPFAM" id="SSF52218">
    <property type="entry name" value="Flavoproteins"/>
    <property type="match status" value="1"/>
</dbReference>
<evidence type="ECO:0008006" key="3">
    <source>
        <dbReference type="Google" id="ProtNLM"/>
    </source>
</evidence>
<dbReference type="InterPro" id="IPR029039">
    <property type="entry name" value="Flavoprotein-like_sf"/>
</dbReference>
<accession>F8EYY5</accession>
<dbReference type="KEGG" id="scd:Spica_0777"/>
<dbReference type="RefSeq" id="WP_013968242.1">
    <property type="nucleotide sequence ID" value="NC_015732.1"/>
</dbReference>